<dbReference type="PROSITE" id="PS50850">
    <property type="entry name" value="MFS"/>
    <property type="match status" value="1"/>
</dbReference>
<name>A0A8E1W541_9PSEU</name>
<dbReference type="Pfam" id="PF00083">
    <property type="entry name" value="Sugar_tr"/>
    <property type="match status" value="2"/>
</dbReference>
<keyword evidence="7 9" id="KW-0472">Membrane</keyword>
<feature type="transmembrane region" description="Helical" evidence="9">
    <location>
        <begin position="317"/>
        <end position="335"/>
    </location>
</feature>
<evidence type="ECO:0000256" key="7">
    <source>
        <dbReference type="ARBA" id="ARBA00023136"/>
    </source>
</evidence>
<feature type="transmembrane region" description="Helical" evidence="9">
    <location>
        <begin position="341"/>
        <end position="360"/>
    </location>
</feature>
<keyword evidence="6 9" id="KW-1133">Transmembrane helix</keyword>
<keyword evidence="4 9" id="KW-0812">Transmembrane</keyword>
<keyword evidence="5" id="KW-0769">Symport</keyword>
<gene>
    <name evidence="11" type="ORF">H5411_35460</name>
</gene>
<evidence type="ECO:0000256" key="9">
    <source>
        <dbReference type="SAM" id="Phobius"/>
    </source>
</evidence>
<feature type="transmembrane region" description="Helical" evidence="9">
    <location>
        <begin position="101"/>
        <end position="119"/>
    </location>
</feature>
<dbReference type="InterPro" id="IPR036259">
    <property type="entry name" value="MFS_trans_sf"/>
</dbReference>
<dbReference type="Proteomes" id="UP000550260">
    <property type="component" value="Unassembled WGS sequence"/>
</dbReference>
<dbReference type="InterPro" id="IPR020846">
    <property type="entry name" value="MFS_dom"/>
</dbReference>
<feature type="transmembrane region" description="Helical" evidence="9">
    <location>
        <begin position="65"/>
        <end position="89"/>
    </location>
</feature>
<feature type="transmembrane region" description="Helical" evidence="9">
    <location>
        <begin position="201"/>
        <end position="220"/>
    </location>
</feature>
<dbReference type="GO" id="GO:0005886">
    <property type="term" value="C:plasma membrane"/>
    <property type="evidence" value="ECO:0007669"/>
    <property type="project" value="UniProtKB-SubCell"/>
</dbReference>
<feature type="transmembrane region" description="Helical" evidence="9">
    <location>
        <begin position="408"/>
        <end position="431"/>
    </location>
</feature>
<evidence type="ECO:0000256" key="8">
    <source>
        <dbReference type="SAM" id="MobiDB-lite"/>
    </source>
</evidence>
<reference evidence="11 12" key="1">
    <citation type="submission" date="2020-08" db="EMBL/GenBank/DDBJ databases">
        <title>Amycolatopsis echigonensis JCM 21831.</title>
        <authorList>
            <person name="Tedsree N."/>
            <person name="Kuncharoen N."/>
            <person name="Likhitwitayawuid K."/>
            <person name="Tanasupawat S."/>
        </authorList>
    </citation>
    <scope>NUCLEOTIDE SEQUENCE [LARGE SCALE GENOMIC DNA]</scope>
    <source>
        <strain evidence="11 12">JCM 21831</strain>
    </source>
</reference>
<evidence type="ECO:0000313" key="12">
    <source>
        <dbReference type="Proteomes" id="UP000550260"/>
    </source>
</evidence>
<dbReference type="Gene3D" id="1.20.1250.20">
    <property type="entry name" value="MFS general substrate transporter like domains"/>
    <property type="match status" value="1"/>
</dbReference>
<dbReference type="EMBL" id="JACJHR010000072">
    <property type="protein sequence ID" value="MBB2504429.1"/>
    <property type="molecule type" value="Genomic_DNA"/>
</dbReference>
<dbReference type="SUPFAM" id="SSF103473">
    <property type="entry name" value="MFS general substrate transporter"/>
    <property type="match status" value="1"/>
</dbReference>
<feature type="transmembrane region" description="Helical" evidence="9">
    <location>
        <begin position="286"/>
        <end position="305"/>
    </location>
</feature>
<comment type="subcellular location">
    <subcellularLocation>
        <location evidence="1">Cell membrane</location>
        <topology evidence="1">Multi-pass membrane protein</topology>
    </subcellularLocation>
</comment>
<dbReference type="PANTHER" id="PTHR43528:SF1">
    <property type="entry name" value="ALPHA-KETOGLUTARATE PERMEASE"/>
    <property type="match status" value="1"/>
</dbReference>
<comment type="caution">
    <text evidence="11">The sequence shown here is derived from an EMBL/GenBank/DDBJ whole genome shotgun (WGS) entry which is preliminary data.</text>
</comment>
<evidence type="ECO:0000256" key="2">
    <source>
        <dbReference type="ARBA" id="ARBA00022448"/>
    </source>
</evidence>
<evidence type="ECO:0000256" key="6">
    <source>
        <dbReference type="ARBA" id="ARBA00022989"/>
    </source>
</evidence>
<dbReference type="AlphaFoldDB" id="A0A8E1W541"/>
<dbReference type="PANTHER" id="PTHR43528">
    <property type="entry name" value="ALPHA-KETOGLUTARATE PERMEASE"/>
    <property type="match status" value="1"/>
</dbReference>
<sequence length="440" mass="45553">MSAESTVSEPGRPAAANAASQPMQRARRAAIAGGVGTFVEGYDFSSYGYLSVFIAPLFFPNHDPVVSLLLTLVVFATAYVARPLGGIAFGLLGDRVDRGKVLVATILCMGVSTTLLGLLPANSTIGITATVLLIVLRLVQGFSVGAEVAGAATFVSEAAPDEAKSRFGAFNPAGAPLGFGVAAAVAGLVSLLTTAAQMAEWGWRIPFLLAFPLTLVSFAIRRRITAEAHPVEQAAKRTSLLDVVRLGWLPILKGAGLSAAVNGTAYFGLTYVSIHLIQRLGYPKTGVYWVTTAVVVLTALLMIPAGRLGDRWGLPRLGAIGLAGYLVVTWAGMWLMGQGNLALAGLAFLVIMSNSALLQVTGYSLSPELYPRPIRFTATSLGWNIGVVVAGGTAPVICVWLVEATGSTLAPAFFVMSAAVVGLVALAAIAAGPRPGRTGD</sequence>
<evidence type="ECO:0000256" key="5">
    <source>
        <dbReference type="ARBA" id="ARBA00022847"/>
    </source>
</evidence>
<evidence type="ECO:0000313" key="11">
    <source>
        <dbReference type="EMBL" id="MBB2504429.1"/>
    </source>
</evidence>
<feature type="domain" description="Major facilitator superfamily (MFS) profile" evidence="10">
    <location>
        <begin position="29"/>
        <end position="436"/>
    </location>
</feature>
<feature type="region of interest" description="Disordered" evidence="8">
    <location>
        <begin position="1"/>
        <end position="21"/>
    </location>
</feature>
<feature type="transmembrane region" description="Helical" evidence="9">
    <location>
        <begin position="255"/>
        <end position="274"/>
    </location>
</feature>
<accession>A0A8E1W541</accession>
<evidence type="ECO:0000259" key="10">
    <source>
        <dbReference type="PROSITE" id="PS50850"/>
    </source>
</evidence>
<keyword evidence="2" id="KW-0813">Transport</keyword>
<proteinExistence type="predicted"/>
<protein>
    <submittedName>
        <fullName evidence="11">MFS transporter</fullName>
    </submittedName>
</protein>
<dbReference type="PROSITE" id="PS00217">
    <property type="entry name" value="SUGAR_TRANSPORT_2"/>
    <property type="match status" value="1"/>
</dbReference>
<dbReference type="InterPro" id="IPR005829">
    <property type="entry name" value="Sugar_transporter_CS"/>
</dbReference>
<feature type="transmembrane region" description="Helical" evidence="9">
    <location>
        <begin position="167"/>
        <end position="189"/>
    </location>
</feature>
<evidence type="ECO:0000256" key="3">
    <source>
        <dbReference type="ARBA" id="ARBA00022475"/>
    </source>
</evidence>
<evidence type="ECO:0000256" key="4">
    <source>
        <dbReference type="ARBA" id="ARBA00022692"/>
    </source>
</evidence>
<dbReference type="InterPro" id="IPR051084">
    <property type="entry name" value="H+-coupled_symporters"/>
</dbReference>
<feature type="transmembrane region" description="Helical" evidence="9">
    <location>
        <begin position="381"/>
        <end position="402"/>
    </location>
</feature>
<organism evidence="11 12">
    <name type="scientific">Amycolatopsis echigonensis</name>
    <dbReference type="NCBI Taxonomy" id="2576905"/>
    <lineage>
        <taxon>Bacteria</taxon>
        <taxon>Bacillati</taxon>
        <taxon>Actinomycetota</taxon>
        <taxon>Actinomycetes</taxon>
        <taxon>Pseudonocardiales</taxon>
        <taxon>Pseudonocardiaceae</taxon>
        <taxon>Amycolatopsis</taxon>
    </lineage>
</organism>
<evidence type="ECO:0000256" key="1">
    <source>
        <dbReference type="ARBA" id="ARBA00004651"/>
    </source>
</evidence>
<dbReference type="InterPro" id="IPR005828">
    <property type="entry name" value="MFS_sugar_transport-like"/>
</dbReference>
<dbReference type="GO" id="GO:0015293">
    <property type="term" value="F:symporter activity"/>
    <property type="evidence" value="ECO:0007669"/>
    <property type="project" value="UniProtKB-KW"/>
</dbReference>
<keyword evidence="3" id="KW-1003">Cell membrane</keyword>